<proteinExistence type="predicted"/>
<dbReference type="Proteomes" id="UP001597169">
    <property type="component" value="Unassembled WGS sequence"/>
</dbReference>
<name>A0ABW3PV30_9BACL</name>
<protein>
    <submittedName>
        <fullName evidence="1">Uncharacterized protein</fullName>
    </submittedName>
</protein>
<evidence type="ECO:0000313" key="2">
    <source>
        <dbReference type="Proteomes" id="UP001597169"/>
    </source>
</evidence>
<sequence>MKRRKANFGERLKPPVDLPLSGPNKAIACILIRMMSSDNQGGTANNSSLI</sequence>
<keyword evidence="2" id="KW-1185">Reference proteome</keyword>
<reference evidence="2" key="1">
    <citation type="journal article" date="2019" name="Int. J. Syst. Evol. Microbiol.">
        <title>The Global Catalogue of Microorganisms (GCM) 10K type strain sequencing project: providing services to taxonomists for standard genome sequencing and annotation.</title>
        <authorList>
            <consortium name="The Broad Institute Genomics Platform"/>
            <consortium name="The Broad Institute Genome Sequencing Center for Infectious Disease"/>
            <person name="Wu L."/>
            <person name="Ma J."/>
        </authorList>
    </citation>
    <scope>NUCLEOTIDE SEQUENCE [LARGE SCALE GENOMIC DNA]</scope>
    <source>
        <strain evidence="2">CCUG 53519</strain>
    </source>
</reference>
<gene>
    <name evidence="1" type="ORF">ACFQ3J_24045</name>
</gene>
<dbReference type="EMBL" id="JBHTKX010000007">
    <property type="protein sequence ID" value="MFD1131199.1"/>
    <property type="molecule type" value="Genomic_DNA"/>
</dbReference>
<evidence type="ECO:0000313" key="1">
    <source>
        <dbReference type="EMBL" id="MFD1131199.1"/>
    </source>
</evidence>
<dbReference type="RefSeq" id="WP_170862452.1">
    <property type="nucleotide sequence ID" value="NZ_JBHTKX010000007.1"/>
</dbReference>
<accession>A0ABW3PV30</accession>
<comment type="caution">
    <text evidence="1">The sequence shown here is derived from an EMBL/GenBank/DDBJ whole genome shotgun (WGS) entry which is preliminary data.</text>
</comment>
<organism evidence="1 2">
    <name type="scientific">Paenibacillus provencensis</name>
    <dbReference type="NCBI Taxonomy" id="441151"/>
    <lineage>
        <taxon>Bacteria</taxon>
        <taxon>Bacillati</taxon>
        <taxon>Bacillota</taxon>
        <taxon>Bacilli</taxon>
        <taxon>Bacillales</taxon>
        <taxon>Paenibacillaceae</taxon>
        <taxon>Paenibacillus</taxon>
    </lineage>
</organism>